<dbReference type="HOGENOM" id="CLU_081974_3_0_4"/>
<dbReference type="HAMAP" id="MF_00434">
    <property type="entry name" value="Pterin_4_alpha"/>
    <property type="match status" value="1"/>
</dbReference>
<keyword evidence="3 4" id="KW-0456">Lyase</keyword>
<name>A0A0C6P9F6_BORBO</name>
<dbReference type="NCBIfam" id="NF002020">
    <property type="entry name" value="PRK00823.1-5"/>
    <property type="match status" value="1"/>
</dbReference>
<dbReference type="EMBL" id="HE965806">
    <property type="protein sequence ID" value="CCJ56211.1"/>
    <property type="molecule type" value="Genomic_DNA"/>
</dbReference>
<dbReference type="GO" id="GO:0006729">
    <property type="term" value="P:tetrahydrobiopterin biosynthetic process"/>
    <property type="evidence" value="ECO:0007669"/>
    <property type="project" value="InterPro"/>
</dbReference>
<accession>A0A0C6P9F6</accession>
<dbReference type="NCBIfam" id="NF002018">
    <property type="entry name" value="PRK00823.1-3"/>
    <property type="match status" value="1"/>
</dbReference>
<dbReference type="Proteomes" id="UP000007564">
    <property type="component" value="Chromosome"/>
</dbReference>
<sequence length="125" mass="13762">MPAGGRGRGEFAMSTEFPMRIGAEVALPALQGWNAAAGRDAIEKRYRFDNFNAAFGFMARVAMFAEKMDHHPEWRNVYNRVDVTLTTHDAGGVTELDVRMAQFMDEAAGRLGATGLPARADQPRT</sequence>
<dbReference type="RefSeq" id="WP_003814437.1">
    <property type="nucleotide sequence ID" value="NC_019382.1"/>
</dbReference>
<evidence type="ECO:0000256" key="1">
    <source>
        <dbReference type="ARBA" id="ARBA00001554"/>
    </source>
</evidence>
<dbReference type="CDD" id="cd00914">
    <property type="entry name" value="PCD_DCoH_subfamily_b"/>
    <property type="match status" value="1"/>
</dbReference>
<organism evidence="5 6">
    <name type="scientific">Bordetella bronchiseptica 253</name>
    <dbReference type="NCBI Taxonomy" id="568707"/>
    <lineage>
        <taxon>Bacteria</taxon>
        <taxon>Pseudomonadati</taxon>
        <taxon>Pseudomonadota</taxon>
        <taxon>Betaproteobacteria</taxon>
        <taxon>Burkholderiales</taxon>
        <taxon>Alcaligenaceae</taxon>
        <taxon>Bordetella</taxon>
    </lineage>
</organism>
<comment type="catalytic activity">
    <reaction evidence="1 4">
        <text>(4aS,6R)-4a-hydroxy-L-erythro-5,6,7,8-tetrahydrobiopterin = (6R)-L-erythro-6,7-dihydrobiopterin + H2O</text>
        <dbReference type="Rhea" id="RHEA:11920"/>
        <dbReference type="ChEBI" id="CHEBI:15377"/>
        <dbReference type="ChEBI" id="CHEBI:15642"/>
        <dbReference type="ChEBI" id="CHEBI:43120"/>
        <dbReference type="EC" id="4.2.1.96"/>
    </reaction>
</comment>
<dbReference type="EC" id="4.2.1.96" evidence="4"/>
<dbReference type="NCBIfam" id="NF002017">
    <property type="entry name" value="PRK00823.1-2"/>
    <property type="match status" value="1"/>
</dbReference>
<protein>
    <recommendedName>
        <fullName evidence="4">Putative pterin-4-alpha-carbinolamine dehydratase</fullName>
        <shortName evidence="4">PHS</shortName>
        <ecNumber evidence="4">4.2.1.96</ecNumber>
    </recommendedName>
    <alternativeName>
        <fullName evidence="4">4-alpha-hydroxy-tetrahydropterin dehydratase</fullName>
    </alternativeName>
    <alternativeName>
        <fullName evidence="4">Pterin carbinolamine dehydratase</fullName>
        <shortName evidence="4">PCD</shortName>
    </alternativeName>
</protein>
<dbReference type="Pfam" id="PF01329">
    <property type="entry name" value="Pterin_4a"/>
    <property type="match status" value="1"/>
</dbReference>
<dbReference type="GeneID" id="69600672"/>
<dbReference type="InterPro" id="IPR036428">
    <property type="entry name" value="PCD_sf"/>
</dbReference>
<reference evidence="5 6" key="1">
    <citation type="journal article" date="2012" name="BMC Genomics">
        <title>Comparative genomics of the classical Bordetella subspecies: the evolution and exchange of virulence-associated diversity amongst closely related pathogens.</title>
        <authorList>
            <person name="Park J."/>
            <person name="Zhang Y."/>
            <person name="Buboltz A.M."/>
            <person name="Zhang X."/>
            <person name="Schuster S.C."/>
            <person name="Ahuja U."/>
            <person name="Liu M."/>
            <person name="Miller J.F."/>
            <person name="Sebaihia M."/>
            <person name="Bentley S.D."/>
            <person name="Parkhill J."/>
            <person name="Harvill E.T."/>
        </authorList>
    </citation>
    <scope>NUCLEOTIDE SEQUENCE [LARGE SCALE GENOMIC DNA]</scope>
    <source>
        <strain evidence="5 6">253</strain>
    </source>
</reference>
<dbReference type="PANTHER" id="PTHR12599">
    <property type="entry name" value="PTERIN-4-ALPHA-CARBINOLAMINE DEHYDRATASE"/>
    <property type="match status" value="1"/>
</dbReference>
<comment type="similarity">
    <text evidence="2 4">Belongs to the pterin-4-alpha-carbinolamine dehydratase family.</text>
</comment>
<evidence type="ECO:0000256" key="3">
    <source>
        <dbReference type="ARBA" id="ARBA00023239"/>
    </source>
</evidence>
<dbReference type="Gene3D" id="3.30.1360.20">
    <property type="entry name" value="Transcriptional coactivator/pterin dehydratase"/>
    <property type="match status" value="1"/>
</dbReference>
<dbReference type="AlphaFoldDB" id="A0A0C6P9F6"/>
<dbReference type="SUPFAM" id="SSF55248">
    <property type="entry name" value="PCD-like"/>
    <property type="match status" value="1"/>
</dbReference>
<dbReference type="KEGG" id="bbh:BN112_4297"/>
<evidence type="ECO:0000256" key="4">
    <source>
        <dbReference type="HAMAP-Rule" id="MF_00434"/>
    </source>
</evidence>
<gene>
    <name evidence="5" type="ORF">BN112_4297</name>
</gene>
<evidence type="ECO:0000256" key="2">
    <source>
        <dbReference type="ARBA" id="ARBA00006472"/>
    </source>
</evidence>
<evidence type="ECO:0000313" key="6">
    <source>
        <dbReference type="Proteomes" id="UP000007564"/>
    </source>
</evidence>
<proteinExistence type="inferred from homology"/>
<dbReference type="GO" id="GO:0008124">
    <property type="term" value="F:4-alpha-hydroxytetrahydrobiopterin dehydratase activity"/>
    <property type="evidence" value="ECO:0007669"/>
    <property type="project" value="UniProtKB-UniRule"/>
</dbReference>
<evidence type="ECO:0000313" key="5">
    <source>
        <dbReference type="EMBL" id="CCJ56211.1"/>
    </source>
</evidence>
<dbReference type="PANTHER" id="PTHR12599:SF0">
    <property type="entry name" value="PTERIN-4-ALPHA-CARBINOLAMINE DEHYDRATASE"/>
    <property type="match status" value="1"/>
</dbReference>
<dbReference type="OrthoDB" id="9794987at2"/>
<dbReference type="InterPro" id="IPR001533">
    <property type="entry name" value="Pterin_deHydtase"/>
</dbReference>